<feature type="transmembrane region" description="Helical" evidence="10">
    <location>
        <begin position="404"/>
        <end position="421"/>
    </location>
</feature>
<feature type="transmembrane region" description="Helical" evidence="10">
    <location>
        <begin position="116"/>
        <end position="141"/>
    </location>
</feature>
<feature type="transmembrane region" description="Helical" evidence="10">
    <location>
        <begin position="222"/>
        <end position="245"/>
    </location>
</feature>
<proteinExistence type="predicted"/>
<organism evidence="11 12">
    <name type="scientific">Laodelphax striatellus</name>
    <name type="common">Small brown planthopper</name>
    <name type="synonym">Delphax striatella</name>
    <dbReference type="NCBI Taxonomy" id="195883"/>
    <lineage>
        <taxon>Eukaryota</taxon>
        <taxon>Metazoa</taxon>
        <taxon>Ecdysozoa</taxon>
        <taxon>Arthropoda</taxon>
        <taxon>Hexapoda</taxon>
        <taxon>Insecta</taxon>
        <taxon>Pterygota</taxon>
        <taxon>Neoptera</taxon>
        <taxon>Paraneoptera</taxon>
        <taxon>Hemiptera</taxon>
        <taxon>Auchenorrhyncha</taxon>
        <taxon>Fulgoroidea</taxon>
        <taxon>Delphacidae</taxon>
        <taxon>Criomorphinae</taxon>
        <taxon>Laodelphax</taxon>
    </lineage>
</organism>
<dbReference type="FunCoup" id="A0A482X135">
    <property type="interactions" value="87"/>
</dbReference>
<evidence type="ECO:0000313" key="12">
    <source>
        <dbReference type="Proteomes" id="UP000291343"/>
    </source>
</evidence>
<dbReference type="AlphaFoldDB" id="A0A482X135"/>
<keyword evidence="6 10" id="KW-1133">Transmembrane helix</keyword>
<dbReference type="InParanoid" id="A0A482X135"/>
<keyword evidence="8" id="KW-0675">Receptor</keyword>
<evidence type="ECO:0000256" key="4">
    <source>
        <dbReference type="ARBA" id="ARBA00022692"/>
    </source>
</evidence>
<comment type="subcellular location">
    <subcellularLocation>
        <location evidence="1">Cell membrane</location>
        <topology evidence="1">Multi-pass membrane protein</topology>
    </subcellularLocation>
</comment>
<comment type="caution">
    <text evidence="11">The sequence shown here is derived from an EMBL/GenBank/DDBJ whole genome shotgun (WGS) entry which is preliminary data.</text>
</comment>
<dbReference type="InterPro" id="IPR004117">
    <property type="entry name" value="7tm6_olfct_rcpt"/>
</dbReference>
<evidence type="ECO:0000313" key="11">
    <source>
        <dbReference type="EMBL" id="RZF39030.1"/>
    </source>
</evidence>
<dbReference type="GO" id="GO:0005549">
    <property type="term" value="F:odorant binding"/>
    <property type="evidence" value="ECO:0007669"/>
    <property type="project" value="InterPro"/>
</dbReference>
<accession>A0A482X135</accession>
<dbReference type="EMBL" id="QKKF02020908">
    <property type="protein sequence ID" value="RZF39030.1"/>
    <property type="molecule type" value="Genomic_DNA"/>
</dbReference>
<evidence type="ECO:0000256" key="3">
    <source>
        <dbReference type="ARBA" id="ARBA00022606"/>
    </source>
</evidence>
<keyword evidence="5" id="KW-0552">Olfaction</keyword>
<sequence length="498" mass="58210">MIPKCTSNSSGPLFQGFPTTSWSIYIHNILYHIPVLDQYIGCVQRHFDPIFSFTFQQCVPLIKITTFLSWTNMSAVCNDILVQFPFFTDSDVSDQQKPRLKDRIWNRSRFTPFPKITLLEIIITLIVTYFVTQTALLLILHWDSYDINSRPELFANLSYNLFVFLVTMEVFFVNGRLRIFMQIIESEFKVTGLDVKLTEQKLAKVGEMEETSLKNSKALSNILLFFCIGYSFNCVHGILMCVYRLRSFDELPITFSFFLPASFTKTPQSGYLYIFIALLQCWYLYFGYIIVSVLYSSRLFAYNSIFTEIELFLITLEELNQFQFENERDTERGNQGRVISQRDVERLKKIIRTLGEHHQTCFKKISMFEEGGRYHLFYVNASLCSLLCLAIFCTQRVTSHNLKIRYGLLALSMLAGCMVYSENGQRLMNRGEKTRKAIYECSWIDKPIWVQKTLLIMMMRNTQDIEINFYGIFKTNRSNVSSLLQAAYSYFSFLNNTN</sequence>
<dbReference type="Proteomes" id="UP000291343">
    <property type="component" value="Unassembled WGS sequence"/>
</dbReference>
<name>A0A482X135_LAOST</name>
<protein>
    <recommendedName>
        <fullName evidence="13">Odorant receptor</fullName>
    </recommendedName>
</protein>
<evidence type="ECO:0000256" key="5">
    <source>
        <dbReference type="ARBA" id="ARBA00022725"/>
    </source>
</evidence>
<feature type="transmembrane region" description="Helical" evidence="10">
    <location>
        <begin position="374"/>
        <end position="392"/>
    </location>
</feature>
<dbReference type="GO" id="GO:0007165">
    <property type="term" value="P:signal transduction"/>
    <property type="evidence" value="ECO:0007669"/>
    <property type="project" value="UniProtKB-KW"/>
</dbReference>
<evidence type="ECO:0008006" key="13">
    <source>
        <dbReference type="Google" id="ProtNLM"/>
    </source>
</evidence>
<keyword evidence="7 10" id="KW-0472">Membrane</keyword>
<dbReference type="STRING" id="195883.A0A482X135"/>
<evidence type="ECO:0000256" key="8">
    <source>
        <dbReference type="ARBA" id="ARBA00023170"/>
    </source>
</evidence>
<dbReference type="GO" id="GO:0005886">
    <property type="term" value="C:plasma membrane"/>
    <property type="evidence" value="ECO:0007669"/>
    <property type="project" value="UniProtKB-SubCell"/>
</dbReference>
<keyword evidence="9" id="KW-0807">Transducer</keyword>
<evidence type="ECO:0000256" key="6">
    <source>
        <dbReference type="ARBA" id="ARBA00022989"/>
    </source>
</evidence>
<gene>
    <name evidence="11" type="ORF">LSTR_LSTR008620</name>
</gene>
<keyword evidence="2" id="KW-1003">Cell membrane</keyword>
<keyword evidence="12" id="KW-1185">Reference proteome</keyword>
<dbReference type="PANTHER" id="PTHR21137">
    <property type="entry name" value="ODORANT RECEPTOR"/>
    <property type="match status" value="1"/>
</dbReference>
<feature type="transmembrane region" description="Helical" evidence="10">
    <location>
        <begin position="153"/>
        <end position="173"/>
    </location>
</feature>
<evidence type="ECO:0000256" key="7">
    <source>
        <dbReference type="ARBA" id="ARBA00023136"/>
    </source>
</evidence>
<dbReference type="GO" id="GO:0004984">
    <property type="term" value="F:olfactory receptor activity"/>
    <property type="evidence" value="ECO:0007669"/>
    <property type="project" value="InterPro"/>
</dbReference>
<dbReference type="OrthoDB" id="8122539at2759"/>
<dbReference type="Pfam" id="PF02949">
    <property type="entry name" value="7tm_6"/>
    <property type="match status" value="1"/>
</dbReference>
<evidence type="ECO:0000256" key="10">
    <source>
        <dbReference type="SAM" id="Phobius"/>
    </source>
</evidence>
<dbReference type="PANTHER" id="PTHR21137:SF35">
    <property type="entry name" value="ODORANT RECEPTOR 19A-RELATED"/>
    <property type="match status" value="1"/>
</dbReference>
<evidence type="ECO:0000256" key="2">
    <source>
        <dbReference type="ARBA" id="ARBA00022475"/>
    </source>
</evidence>
<keyword evidence="3" id="KW-0716">Sensory transduction</keyword>
<evidence type="ECO:0000256" key="1">
    <source>
        <dbReference type="ARBA" id="ARBA00004651"/>
    </source>
</evidence>
<reference evidence="11 12" key="1">
    <citation type="journal article" date="2017" name="Gigascience">
        <title>Genome sequence of the small brown planthopper, Laodelphax striatellus.</title>
        <authorList>
            <person name="Zhu J."/>
            <person name="Jiang F."/>
            <person name="Wang X."/>
            <person name="Yang P."/>
            <person name="Bao Y."/>
            <person name="Zhao W."/>
            <person name="Wang W."/>
            <person name="Lu H."/>
            <person name="Wang Q."/>
            <person name="Cui N."/>
            <person name="Li J."/>
            <person name="Chen X."/>
            <person name="Luo L."/>
            <person name="Yu J."/>
            <person name="Kang L."/>
            <person name="Cui F."/>
        </authorList>
    </citation>
    <scope>NUCLEOTIDE SEQUENCE [LARGE SCALE GENOMIC DNA]</scope>
    <source>
        <strain evidence="11">Lst14</strain>
    </source>
</reference>
<evidence type="ECO:0000256" key="9">
    <source>
        <dbReference type="ARBA" id="ARBA00023224"/>
    </source>
</evidence>
<keyword evidence="4 10" id="KW-0812">Transmembrane</keyword>
<feature type="transmembrane region" description="Helical" evidence="10">
    <location>
        <begin position="271"/>
        <end position="295"/>
    </location>
</feature>